<dbReference type="EMBL" id="LAZR01022617">
    <property type="protein sequence ID" value="KKL81250.1"/>
    <property type="molecule type" value="Genomic_DNA"/>
</dbReference>
<protein>
    <recommendedName>
        <fullName evidence="1">Response regulatory domain-containing protein</fullName>
    </recommendedName>
</protein>
<sequence length="158" mass="17979">GRFRQYSRIVVLRRAFATNYSMKPYSQICIIDDDAISVFGFKRALTSIGFTPELSIFENGLDALENFEELLEEDTSLPSILFIDLNMPVMDGWDFVEELTKLKTSDMSMPEIYIMTSSVDTNDIETAKTYGLETHYLIKPVSAKILESIFVCSAEETK</sequence>
<feature type="domain" description="Response regulatory" evidence="1">
    <location>
        <begin position="27"/>
        <end position="154"/>
    </location>
</feature>
<dbReference type="Pfam" id="PF00072">
    <property type="entry name" value="Response_reg"/>
    <property type="match status" value="1"/>
</dbReference>
<dbReference type="PROSITE" id="PS50110">
    <property type="entry name" value="RESPONSE_REGULATORY"/>
    <property type="match status" value="1"/>
</dbReference>
<dbReference type="CDD" id="cd00156">
    <property type="entry name" value="REC"/>
    <property type="match status" value="1"/>
</dbReference>
<feature type="non-terminal residue" evidence="2">
    <location>
        <position position="1"/>
    </location>
</feature>
<dbReference type="InterPro" id="IPR011006">
    <property type="entry name" value="CheY-like_superfamily"/>
</dbReference>
<comment type="caution">
    <text evidence="2">The sequence shown here is derived from an EMBL/GenBank/DDBJ whole genome shotgun (WGS) entry which is preliminary data.</text>
</comment>
<organism evidence="2">
    <name type="scientific">marine sediment metagenome</name>
    <dbReference type="NCBI Taxonomy" id="412755"/>
    <lineage>
        <taxon>unclassified sequences</taxon>
        <taxon>metagenomes</taxon>
        <taxon>ecological metagenomes</taxon>
    </lineage>
</organism>
<reference evidence="2" key="1">
    <citation type="journal article" date="2015" name="Nature">
        <title>Complex archaea that bridge the gap between prokaryotes and eukaryotes.</title>
        <authorList>
            <person name="Spang A."/>
            <person name="Saw J.H."/>
            <person name="Jorgensen S.L."/>
            <person name="Zaremba-Niedzwiedzka K."/>
            <person name="Martijn J."/>
            <person name="Lind A.E."/>
            <person name="van Eijk R."/>
            <person name="Schleper C."/>
            <person name="Guy L."/>
            <person name="Ettema T.J."/>
        </authorList>
    </citation>
    <scope>NUCLEOTIDE SEQUENCE</scope>
</reference>
<evidence type="ECO:0000313" key="2">
    <source>
        <dbReference type="EMBL" id="KKL81250.1"/>
    </source>
</evidence>
<dbReference type="PANTHER" id="PTHR44520">
    <property type="entry name" value="RESPONSE REGULATOR RCP1-RELATED"/>
    <property type="match status" value="1"/>
</dbReference>
<dbReference type="Gene3D" id="3.40.50.2300">
    <property type="match status" value="1"/>
</dbReference>
<dbReference type="SUPFAM" id="SSF52172">
    <property type="entry name" value="CheY-like"/>
    <property type="match status" value="1"/>
</dbReference>
<dbReference type="SMART" id="SM00448">
    <property type="entry name" value="REC"/>
    <property type="match status" value="1"/>
</dbReference>
<dbReference type="PANTHER" id="PTHR44520:SF2">
    <property type="entry name" value="RESPONSE REGULATOR RCP1"/>
    <property type="match status" value="1"/>
</dbReference>
<gene>
    <name evidence="2" type="ORF">LCGC14_1996650</name>
</gene>
<dbReference type="AlphaFoldDB" id="A0A0F9HHY3"/>
<name>A0A0F9HHY3_9ZZZZ</name>
<accession>A0A0F9HHY3</accession>
<dbReference type="InterPro" id="IPR052893">
    <property type="entry name" value="TCS_response_regulator"/>
</dbReference>
<dbReference type="GO" id="GO:0000160">
    <property type="term" value="P:phosphorelay signal transduction system"/>
    <property type="evidence" value="ECO:0007669"/>
    <property type="project" value="InterPro"/>
</dbReference>
<dbReference type="InterPro" id="IPR001789">
    <property type="entry name" value="Sig_transdc_resp-reg_receiver"/>
</dbReference>
<proteinExistence type="predicted"/>
<evidence type="ECO:0000259" key="1">
    <source>
        <dbReference type="PROSITE" id="PS50110"/>
    </source>
</evidence>